<name>A0ABT9YAR6_9FIRM</name>
<reference evidence="4 5" key="1">
    <citation type="submission" date="2023-07" db="EMBL/GenBank/DDBJ databases">
        <title>Genomic Encyclopedia of Type Strains, Phase IV (KMG-IV): sequencing the most valuable type-strain genomes for metagenomic binning, comparative biology and taxonomic classification.</title>
        <authorList>
            <person name="Goeker M."/>
        </authorList>
    </citation>
    <scope>NUCLEOTIDE SEQUENCE [LARGE SCALE GENOMIC DNA]</scope>
    <source>
        <strain evidence="4 5">DSM 16980</strain>
    </source>
</reference>
<evidence type="ECO:0000313" key="5">
    <source>
        <dbReference type="Proteomes" id="UP001239167"/>
    </source>
</evidence>
<dbReference type="RefSeq" id="WP_307224553.1">
    <property type="nucleotide sequence ID" value="NZ_CP116940.1"/>
</dbReference>
<feature type="domain" description="HTH tetR-type" evidence="3">
    <location>
        <begin position="14"/>
        <end position="74"/>
    </location>
</feature>
<evidence type="ECO:0000256" key="1">
    <source>
        <dbReference type="ARBA" id="ARBA00023125"/>
    </source>
</evidence>
<dbReference type="Gene3D" id="1.10.357.10">
    <property type="entry name" value="Tetracycline Repressor, domain 2"/>
    <property type="match status" value="1"/>
</dbReference>
<dbReference type="InterPro" id="IPR050624">
    <property type="entry name" value="HTH-type_Tx_Regulator"/>
</dbReference>
<dbReference type="Proteomes" id="UP001239167">
    <property type="component" value="Unassembled WGS sequence"/>
</dbReference>
<evidence type="ECO:0000313" key="4">
    <source>
        <dbReference type="EMBL" id="MDQ0204297.1"/>
    </source>
</evidence>
<comment type="caution">
    <text evidence="4">The sequence shown here is derived from an EMBL/GenBank/DDBJ whole genome shotgun (WGS) entry which is preliminary data.</text>
</comment>
<proteinExistence type="predicted"/>
<dbReference type="InterPro" id="IPR009057">
    <property type="entry name" value="Homeodomain-like_sf"/>
</dbReference>
<evidence type="ECO:0000259" key="3">
    <source>
        <dbReference type="PROSITE" id="PS50977"/>
    </source>
</evidence>
<dbReference type="PROSITE" id="PS50977">
    <property type="entry name" value="HTH_TETR_2"/>
    <property type="match status" value="1"/>
</dbReference>
<evidence type="ECO:0000256" key="2">
    <source>
        <dbReference type="PROSITE-ProRule" id="PRU00335"/>
    </source>
</evidence>
<accession>A0ABT9YAR6</accession>
<dbReference type="SUPFAM" id="SSF46689">
    <property type="entry name" value="Homeodomain-like"/>
    <property type="match status" value="1"/>
</dbReference>
<dbReference type="PANTHER" id="PTHR43479:SF7">
    <property type="entry name" value="TETR-FAMILY TRANSCRIPTIONAL REGULATOR"/>
    <property type="match status" value="1"/>
</dbReference>
<organism evidence="4 5">
    <name type="scientific">Pectinatus haikarae</name>
    <dbReference type="NCBI Taxonomy" id="349096"/>
    <lineage>
        <taxon>Bacteria</taxon>
        <taxon>Bacillati</taxon>
        <taxon>Bacillota</taxon>
        <taxon>Negativicutes</taxon>
        <taxon>Selenomonadales</taxon>
        <taxon>Selenomonadaceae</taxon>
        <taxon>Pectinatus</taxon>
    </lineage>
</organism>
<feature type="DNA-binding region" description="H-T-H motif" evidence="2">
    <location>
        <begin position="37"/>
        <end position="56"/>
    </location>
</feature>
<sequence length="206" mass="24188">MPEKVMRKIDRRTIYTKMVVKDALLEIIQNRSFEKITVTSVCKQAEVTRATFYLHFDDLTAVLDEILEDALQITENVSDHSNEDILHIFHLITSAERDPEKLKECDSLLPVCQRMADLPKYRVLFLDESLSEYIIKKIFQAEKEKMVPLLIQYCHLPFEKAEMIFLFAIYGSFSVNKKLGWKKDKEWYEMQGTLIRFILGGMDALR</sequence>
<dbReference type="InterPro" id="IPR001647">
    <property type="entry name" value="HTH_TetR"/>
</dbReference>
<keyword evidence="1 2" id="KW-0238">DNA-binding</keyword>
<dbReference type="PANTHER" id="PTHR43479">
    <property type="entry name" value="ACREF/ENVCD OPERON REPRESSOR-RELATED"/>
    <property type="match status" value="1"/>
</dbReference>
<dbReference type="EMBL" id="JAUSUE010000014">
    <property type="protein sequence ID" value="MDQ0204297.1"/>
    <property type="molecule type" value="Genomic_DNA"/>
</dbReference>
<keyword evidence="5" id="KW-1185">Reference proteome</keyword>
<gene>
    <name evidence="4" type="ORF">J2S01_002025</name>
</gene>
<protein>
    <submittedName>
        <fullName evidence="4">AcrR family transcriptional regulator</fullName>
    </submittedName>
</protein>